<dbReference type="Proteomes" id="UP000034112">
    <property type="component" value="Unassembled WGS sequence"/>
</dbReference>
<feature type="region of interest" description="Disordered" evidence="1">
    <location>
        <begin position="1"/>
        <end position="44"/>
    </location>
</feature>
<evidence type="ECO:0000259" key="2">
    <source>
        <dbReference type="Pfam" id="PF12550"/>
    </source>
</evidence>
<sequence length="152" mass="17173">TPNITSTPTKSPPSSSSSSSRPRYSTPRHTTLPRYASGPPSGPFRFHRMGRTVLDVWTEYKHGKKGNPAIEALERQYATGWRTGTLREIKYASNYVGVRQKVVNKVEEICAREGIAPEEACRRLDERVDGRMQMLITAVRKGEDPFEVIPKR</sequence>
<dbReference type="InterPro" id="IPR022210">
    <property type="entry name" value="TF_GCR1-like"/>
</dbReference>
<dbReference type="GO" id="GO:0060963">
    <property type="term" value="P:positive regulation of ribosomal protein gene transcription by RNA polymerase II"/>
    <property type="evidence" value="ECO:0007669"/>
    <property type="project" value="TreeGrafter"/>
</dbReference>
<feature type="domain" description="Transcription activator GCR1-like" evidence="2">
    <location>
        <begin position="44"/>
        <end position="126"/>
    </location>
</feature>
<dbReference type="PANTHER" id="PTHR37784">
    <property type="entry name" value="PROTEIN MSN1"/>
    <property type="match status" value="1"/>
</dbReference>
<dbReference type="Pfam" id="PF12550">
    <property type="entry name" value="GCR1_C"/>
    <property type="match status" value="1"/>
</dbReference>
<organism evidence="3 4">
    <name type="scientific">Trichoderma harzianum</name>
    <name type="common">Hypocrea lixii</name>
    <dbReference type="NCBI Taxonomy" id="5544"/>
    <lineage>
        <taxon>Eukaryota</taxon>
        <taxon>Fungi</taxon>
        <taxon>Dikarya</taxon>
        <taxon>Ascomycota</taxon>
        <taxon>Pezizomycotina</taxon>
        <taxon>Sordariomycetes</taxon>
        <taxon>Hypocreomycetidae</taxon>
        <taxon>Hypocreales</taxon>
        <taxon>Hypocreaceae</taxon>
        <taxon>Trichoderma</taxon>
    </lineage>
</organism>
<gene>
    <name evidence="3" type="ORF">THAR02_00105</name>
</gene>
<dbReference type="GO" id="GO:0000978">
    <property type="term" value="F:RNA polymerase II cis-regulatory region sequence-specific DNA binding"/>
    <property type="evidence" value="ECO:0007669"/>
    <property type="project" value="TreeGrafter"/>
</dbReference>
<evidence type="ECO:0000313" key="3">
    <source>
        <dbReference type="EMBL" id="KKP07716.1"/>
    </source>
</evidence>
<feature type="non-terminal residue" evidence="3">
    <location>
        <position position="1"/>
    </location>
</feature>
<dbReference type="InterPro" id="IPR052146">
    <property type="entry name" value="HOT1"/>
</dbReference>
<evidence type="ECO:0000313" key="4">
    <source>
        <dbReference type="Proteomes" id="UP000034112"/>
    </source>
</evidence>
<reference evidence="4" key="1">
    <citation type="journal article" date="2015" name="Genome Announc.">
        <title>Draft whole-genome sequence of the biocontrol agent Trichoderma harzianum T6776.</title>
        <authorList>
            <person name="Baroncelli R."/>
            <person name="Piaggeschi G."/>
            <person name="Fiorini L."/>
            <person name="Bertolini E."/>
            <person name="Zapparata A."/>
            <person name="Pe M.E."/>
            <person name="Sarrocco S."/>
            <person name="Vannacci G."/>
        </authorList>
    </citation>
    <scope>NUCLEOTIDE SEQUENCE [LARGE SCALE GENOMIC DNA]</scope>
    <source>
        <strain evidence="4">T6776</strain>
    </source>
</reference>
<protein>
    <recommendedName>
        <fullName evidence="2">Transcription activator GCR1-like domain-containing protein</fullName>
    </recommendedName>
</protein>
<feature type="compositionally biased region" description="Low complexity" evidence="1">
    <location>
        <begin position="1"/>
        <end position="30"/>
    </location>
</feature>
<comment type="caution">
    <text evidence="3">The sequence shown here is derived from an EMBL/GenBank/DDBJ whole genome shotgun (WGS) entry which is preliminary data.</text>
</comment>
<dbReference type="AlphaFoldDB" id="A0A0F9XSN8"/>
<dbReference type="EMBL" id="JOKZ01000002">
    <property type="protein sequence ID" value="KKP07716.1"/>
    <property type="molecule type" value="Genomic_DNA"/>
</dbReference>
<accession>A0A0F9XSN8</accession>
<proteinExistence type="predicted"/>
<dbReference type="GO" id="GO:0000981">
    <property type="term" value="F:DNA-binding transcription factor activity, RNA polymerase II-specific"/>
    <property type="evidence" value="ECO:0007669"/>
    <property type="project" value="TreeGrafter"/>
</dbReference>
<evidence type="ECO:0000256" key="1">
    <source>
        <dbReference type="SAM" id="MobiDB-lite"/>
    </source>
</evidence>
<name>A0A0F9XSN8_TRIHA</name>
<dbReference type="OrthoDB" id="428577at2759"/>
<dbReference type="PANTHER" id="PTHR37784:SF2">
    <property type="entry name" value="HIGH-OSMOLARITY-INDUCED TRANSCRIPTION PROTEIN 1"/>
    <property type="match status" value="1"/>
</dbReference>